<dbReference type="PANTHER" id="PTHR10584:SF166">
    <property type="entry name" value="RIBOKINASE"/>
    <property type="match status" value="1"/>
</dbReference>
<evidence type="ECO:0000256" key="3">
    <source>
        <dbReference type="ARBA" id="ARBA00016943"/>
    </source>
</evidence>
<evidence type="ECO:0000256" key="8">
    <source>
        <dbReference type="ARBA" id="ARBA00022840"/>
    </source>
</evidence>
<comment type="cofactor">
    <cofactor evidence="12">
        <name>Mg(2+)</name>
        <dbReference type="ChEBI" id="CHEBI:18420"/>
    </cofactor>
    <text evidence="12">Requires a divalent cation, most likely magnesium in vivo, as an electrophilic catalyst to aid phosphoryl group transfer. It is the chelate of the metal and the nucleotide that is the actual substrate.</text>
</comment>
<feature type="binding site" evidence="12">
    <location>
        <begin position="40"/>
        <end position="44"/>
    </location>
    <ligand>
        <name>substrate</name>
    </ligand>
</feature>
<evidence type="ECO:0000256" key="5">
    <source>
        <dbReference type="ARBA" id="ARBA00022723"/>
    </source>
</evidence>
<dbReference type="GO" id="GO:0005524">
    <property type="term" value="F:ATP binding"/>
    <property type="evidence" value="ECO:0007669"/>
    <property type="project" value="UniProtKB-UniRule"/>
</dbReference>
<evidence type="ECO:0000256" key="11">
    <source>
        <dbReference type="ARBA" id="ARBA00023277"/>
    </source>
</evidence>
<dbReference type="PRINTS" id="PR00990">
    <property type="entry name" value="RIBOKINASE"/>
</dbReference>
<keyword evidence="8 12" id="KW-0067">ATP-binding</keyword>
<comment type="similarity">
    <text evidence="1">Belongs to the carbohydrate kinase pfkB family.</text>
</comment>
<keyword evidence="5 12" id="KW-0479">Metal-binding</keyword>
<keyword evidence="4 12" id="KW-0808">Transferase</keyword>
<dbReference type="CDD" id="cd01174">
    <property type="entry name" value="ribokinase"/>
    <property type="match status" value="1"/>
</dbReference>
<comment type="subcellular location">
    <subcellularLocation>
        <location evidence="12">Cytoplasm</location>
    </subcellularLocation>
</comment>
<dbReference type="Pfam" id="PF00294">
    <property type="entry name" value="PfkB"/>
    <property type="match status" value="1"/>
</dbReference>
<feature type="binding site" evidence="12">
    <location>
        <position position="283"/>
    </location>
    <ligand>
        <name>K(+)</name>
        <dbReference type="ChEBI" id="CHEBI:29103"/>
    </ligand>
</feature>
<dbReference type="PROSITE" id="PS00584">
    <property type="entry name" value="PFKB_KINASES_2"/>
    <property type="match status" value="1"/>
</dbReference>
<keyword evidence="15" id="KW-1185">Reference proteome</keyword>
<keyword evidence="10 12" id="KW-0630">Potassium</keyword>
<dbReference type="UniPathway" id="UPA00916">
    <property type="reaction ID" value="UER00889"/>
</dbReference>
<evidence type="ECO:0000259" key="13">
    <source>
        <dbReference type="Pfam" id="PF00294"/>
    </source>
</evidence>
<evidence type="ECO:0000256" key="2">
    <source>
        <dbReference type="ARBA" id="ARBA00012035"/>
    </source>
</evidence>
<evidence type="ECO:0000256" key="10">
    <source>
        <dbReference type="ARBA" id="ARBA00022958"/>
    </source>
</evidence>
<gene>
    <name evidence="12 14" type="primary">rbsK</name>
    <name evidence="14" type="ORF">GH741_18405</name>
</gene>
<dbReference type="GO" id="GO:0046872">
    <property type="term" value="F:metal ion binding"/>
    <property type="evidence" value="ECO:0007669"/>
    <property type="project" value="UniProtKB-KW"/>
</dbReference>
<feature type="domain" description="Carbohydrate kinase PfkB" evidence="13">
    <location>
        <begin position="3"/>
        <end position="294"/>
    </location>
</feature>
<comment type="caution">
    <text evidence="14">The sequence shown here is derived from an EMBL/GenBank/DDBJ whole genome shotgun (WGS) entry which is preliminary data.</text>
</comment>
<keyword evidence="6 12" id="KW-0547">Nucleotide-binding</keyword>
<dbReference type="InterPro" id="IPR002173">
    <property type="entry name" value="Carboh/pur_kinase_PfkB_CS"/>
</dbReference>
<dbReference type="EMBL" id="WJNG01000017">
    <property type="protein sequence ID" value="MRH44622.1"/>
    <property type="molecule type" value="Genomic_DNA"/>
</dbReference>
<comment type="caution">
    <text evidence="12">Lacks conserved residue(s) required for the propagation of feature annotation.</text>
</comment>
<dbReference type="Proteomes" id="UP000799092">
    <property type="component" value="Unassembled WGS sequence"/>
</dbReference>
<dbReference type="InterPro" id="IPR002139">
    <property type="entry name" value="Ribo/fructo_kinase"/>
</dbReference>
<dbReference type="GO" id="GO:0004747">
    <property type="term" value="F:ribokinase activity"/>
    <property type="evidence" value="ECO:0007669"/>
    <property type="project" value="UniProtKB-UniRule"/>
</dbReference>
<sequence length="302" mass="32441">MSKKIVVIGSLNMDIIVAANKAPRLGETIHGEKVEYLPGGKGANQAVAIKKLGGEIDMIGVIGDDLFGKKILKQFSEFGLATNNIIEKENESTGIANIVHLPTDNSIIVIPGANGHCTPEVIKDRESIISEADILLVQLEIPIETVEFALSIAKRHGAQTILNPAPAKKLSRDLLRLVDYITPNQTELQSLLGSDLNIENNLSSAFQQWESMHDSKLIVTLGDKGCAYSQDGSVKVIPAGNQDKIVDTTGAGDCFNGALAFGLAEEWSLQKALLFAVKAAGISISKMGAQEGMPYYHEIHQD</sequence>
<dbReference type="NCBIfam" id="TIGR02152">
    <property type="entry name" value="D_ribokin_bact"/>
    <property type="match status" value="1"/>
</dbReference>
<protein>
    <recommendedName>
        <fullName evidence="3 12">Ribokinase</fullName>
        <shortName evidence="12">RK</shortName>
        <ecNumber evidence="2 12">2.7.1.15</ecNumber>
    </recommendedName>
</protein>
<comment type="function">
    <text evidence="12">Catalyzes the phosphorylation of ribose at O-5 in a reaction requiring ATP and magnesium. The resulting D-ribose-5-phosphate can then be used either for sythesis of nucleotides, histidine, and tryptophan, or as a component of the pentose phosphate pathway.</text>
</comment>
<feature type="binding site" evidence="12">
    <location>
        <begin position="220"/>
        <end position="225"/>
    </location>
    <ligand>
        <name>ATP</name>
        <dbReference type="ChEBI" id="CHEBI:30616"/>
    </ligand>
</feature>
<evidence type="ECO:0000256" key="1">
    <source>
        <dbReference type="ARBA" id="ARBA00005380"/>
    </source>
</evidence>
<feature type="binding site" evidence="12">
    <location>
        <begin position="12"/>
        <end position="14"/>
    </location>
    <ligand>
        <name>substrate</name>
    </ligand>
</feature>
<evidence type="ECO:0000313" key="15">
    <source>
        <dbReference type="Proteomes" id="UP000799092"/>
    </source>
</evidence>
<accession>A0A6A8DTS3</accession>
<reference evidence="14" key="1">
    <citation type="submission" date="2019-11" db="EMBL/GenBank/DDBJ databases">
        <authorList>
            <person name="Li J."/>
        </authorList>
    </citation>
    <scope>NUCLEOTIDE SEQUENCE</scope>
    <source>
        <strain evidence="14">B6B</strain>
    </source>
</reference>
<feature type="binding site" evidence="12">
    <location>
        <position position="247"/>
    </location>
    <ligand>
        <name>K(+)</name>
        <dbReference type="ChEBI" id="CHEBI:29103"/>
    </ligand>
</feature>
<dbReference type="InterPro" id="IPR029056">
    <property type="entry name" value="Ribokinase-like"/>
</dbReference>
<evidence type="ECO:0000256" key="9">
    <source>
        <dbReference type="ARBA" id="ARBA00022842"/>
    </source>
</evidence>
<feature type="active site" description="Proton acceptor" evidence="12">
    <location>
        <position position="253"/>
    </location>
</feature>
<feature type="binding site" evidence="12">
    <location>
        <position position="286"/>
    </location>
    <ligand>
        <name>K(+)</name>
        <dbReference type="ChEBI" id="CHEBI:29103"/>
    </ligand>
</feature>
<dbReference type="EC" id="2.7.1.15" evidence="2 12"/>
<dbReference type="HAMAP" id="MF_01987">
    <property type="entry name" value="Ribokinase"/>
    <property type="match status" value="1"/>
</dbReference>
<keyword evidence="9 12" id="KW-0460">Magnesium</keyword>
<dbReference type="GO" id="GO:0019303">
    <property type="term" value="P:D-ribose catabolic process"/>
    <property type="evidence" value="ECO:0007669"/>
    <property type="project" value="UniProtKB-UniRule"/>
</dbReference>
<dbReference type="PANTHER" id="PTHR10584">
    <property type="entry name" value="SUGAR KINASE"/>
    <property type="match status" value="1"/>
</dbReference>
<dbReference type="AlphaFoldDB" id="A0A6A8DTS3"/>
<dbReference type="SUPFAM" id="SSF53613">
    <property type="entry name" value="Ribokinase-like"/>
    <property type="match status" value="1"/>
</dbReference>
<feature type="binding site" evidence="12">
    <location>
        <position position="249"/>
    </location>
    <ligand>
        <name>K(+)</name>
        <dbReference type="ChEBI" id="CHEBI:29103"/>
    </ligand>
</feature>
<keyword evidence="7 12" id="KW-0418">Kinase</keyword>
<evidence type="ECO:0000256" key="7">
    <source>
        <dbReference type="ARBA" id="ARBA00022777"/>
    </source>
</evidence>
<comment type="similarity">
    <text evidence="12">Belongs to the carbohydrate kinase PfkB family. Ribokinase subfamily.</text>
</comment>
<name>A0A6A8DTS3_9BACI</name>
<keyword evidence="11 12" id="KW-0119">Carbohydrate metabolism</keyword>
<dbReference type="InterPro" id="IPR011877">
    <property type="entry name" value="Ribokinase"/>
</dbReference>
<evidence type="ECO:0000256" key="6">
    <source>
        <dbReference type="ARBA" id="ARBA00022741"/>
    </source>
</evidence>
<dbReference type="GO" id="GO:0005829">
    <property type="term" value="C:cytosol"/>
    <property type="evidence" value="ECO:0007669"/>
    <property type="project" value="TreeGrafter"/>
</dbReference>
<evidence type="ECO:0000256" key="12">
    <source>
        <dbReference type="HAMAP-Rule" id="MF_01987"/>
    </source>
</evidence>
<evidence type="ECO:0000313" key="14">
    <source>
        <dbReference type="EMBL" id="MRH44622.1"/>
    </source>
</evidence>
<dbReference type="InterPro" id="IPR011611">
    <property type="entry name" value="PfkB_dom"/>
</dbReference>
<feature type="binding site" evidence="12">
    <location>
        <position position="184"/>
    </location>
    <ligand>
        <name>ATP</name>
        <dbReference type="ChEBI" id="CHEBI:30616"/>
    </ligand>
</feature>
<comment type="pathway">
    <text evidence="12">Carbohydrate metabolism; D-ribose degradation; D-ribose 5-phosphate from beta-D-ribopyranose: step 2/2.</text>
</comment>
<feature type="binding site" evidence="12">
    <location>
        <begin position="252"/>
        <end position="253"/>
    </location>
    <ligand>
        <name>ATP</name>
        <dbReference type="ChEBI" id="CHEBI:30616"/>
    </ligand>
</feature>
<comment type="catalytic activity">
    <reaction evidence="12">
        <text>D-ribose + ATP = D-ribose 5-phosphate + ADP + H(+)</text>
        <dbReference type="Rhea" id="RHEA:13697"/>
        <dbReference type="ChEBI" id="CHEBI:15378"/>
        <dbReference type="ChEBI" id="CHEBI:30616"/>
        <dbReference type="ChEBI" id="CHEBI:47013"/>
        <dbReference type="ChEBI" id="CHEBI:78346"/>
        <dbReference type="ChEBI" id="CHEBI:456216"/>
        <dbReference type="EC" id="2.7.1.15"/>
    </reaction>
</comment>
<organism evidence="14 15">
    <name type="scientific">Aquibacillus halophilus</name>
    <dbReference type="NCBI Taxonomy" id="930132"/>
    <lineage>
        <taxon>Bacteria</taxon>
        <taxon>Bacillati</taxon>
        <taxon>Bacillota</taxon>
        <taxon>Bacilli</taxon>
        <taxon>Bacillales</taxon>
        <taxon>Bacillaceae</taxon>
        <taxon>Aquibacillus</taxon>
    </lineage>
</organism>
<comment type="activity regulation">
    <text evidence="12">Activated by a monovalent cation that binds near, but not in, the active site. The most likely occupant of the site in vivo is potassium. Ion binding induces a conformational change that may alter substrate affinity.</text>
</comment>
<feature type="binding site" evidence="12">
    <location>
        <position position="253"/>
    </location>
    <ligand>
        <name>substrate</name>
    </ligand>
</feature>
<dbReference type="OrthoDB" id="9775849at2"/>
<dbReference type="RefSeq" id="WP_153738228.1">
    <property type="nucleotide sequence ID" value="NZ_WJNG01000017.1"/>
</dbReference>
<proteinExistence type="inferred from homology"/>
<keyword evidence="12" id="KW-0963">Cytoplasm</keyword>
<evidence type="ECO:0000256" key="4">
    <source>
        <dbReference type="ARBA" id="ARBA00022679"/>
    </source>
</evidence>
<dbReference type="Gene3D" id="3.40.1190.20">
    <property type="match status" value="1"/>
</dbReference>
<feature type="binding site" evidence="12">
    <location>
        <position position="140"/>
    </location>
    <ligand>
        <name>substrate</name>
    </ligand>
</feature>
<dbReference type="PROSITE" id="PS00583">
    <property type="entry name" value="PFKB_KINASES_1"/>
    <property type="match status" value="1"/>
</dbReference>
<comment type="subunit">
    <text evidence="12">Homodimer.</text>
</comment>
<feature type="binding site" evidence="12">
    <location>
        <position position="288"/>
    </location>
    <ligand>
        <name>K(+)</name>
        <dbReference type="ChEBI" id="CHEBI:29103"/>
    </ligand>
</feature>